<dbReference type="GeneID" id="23863451"/>
<proteinExistence type="predicted"/>
<keyword evidence="1" id="KW-0472">Membrane</keyword>
<feature type="transmembrane region" description="Helical" evidence="1">
    <location>
        <begin position="191"/>
        <end position="211"/>
    </location>
</feature>
<dbReference type="Proteomes" id="UP000002316">
    <property type="component" value="Chromosome 8"/>
</dbReference>
<evidence type="ECO:0000313" key="2">
    <source>
        <dbReference type="EMBL" id="CBH13326.1"/>
    </source>
</evidence>
<feature type="transmembrane region" description="Helical" evidence="1">
    <location>
        <begin position="127"/>
        <end position="149"/>
    </location>
</feature>
<organism evidence="2 3">
    <name type="scientific">Trypanosoma brucei gambiense (strain MHOM/CI/86/DAL972)</name>
    <dbReference type="NCBI Taxonomy" id="679716"/>
    <lineage>
        <taxon>Eukaryota</taxon>
        <taxon>Discoba</taxon>
        <taxon>Euglenozoa</taxon>
        <taxon>Kinetoplastea</taxon>
        <taxon>Metakinetoplastina</taxon>
        <taxon>Trypanosomatida</taxon>
        <taxon>Trypanosomatidae</taxon>
        <taxon>Trypanosoma</taxon>
    </lineage>
</organism>
<name>C9ZV88_TRYB9</name>
<feature type="transmembrane region" description="Helical" evidence="1">
    <location>
        <begin position="86"/>
        <end position="106"/>
    </location>
</feature>
<evidence type="ECO:0000256" key="1">
    <source>
        <dbReference type="SAM" id="Phobius"/>
    </source>
</evidence>
<dbReference type="EMBL" id="FN554971">
    <property type="protein sequence ID" value="CBH13326.1"/>
    <property type="molecule type" value="Genomic_DNA"/>
</dbReference>
<evidence type="ECO:0000313" key="3">
    <source>
        <dbReference type="Proteomes" id="UP000002316"/>
    </source>
</evidence>
<keyword evidence="1" id="KW-1133">Transmembrane helix</keyword>
<keyword evidence="1" id="KW-0812">Transmembrane</keyword>
<protein>
    <submittedName>
        <fullName evidence="2">T. brucei spp.-specific protein</fullName>
    </submittedName>
</protein>
<feature type="transmembrane region" description="Helical" evidence="1">
    <location>
        <begin position="53"/>
        <end position="74"/>
    </location>
</feature>
<dbReference type="VEuPathDB" id="TriTrypDB:Tbg972.8.2740"/>
<accession>C9ZV88</accession>
<sequence>MFSKYGGRVSIVHSLPFFYLSYDHCVLPSFHPNAQLGAKEEEETLARISPLRCLLYIYIYIYIYICLFACFFVPSSNFCFPHHAHVFFFPFSLFLAICPLTVLEAVRTSNEEKFSAGGKTKASTTQQYVSVYVFSRICVLTYCFTPIQLMHLFPVFLYSLCCIAVKFTLTMPAVMIFFFFSPLLSSSSSPFLSLVFAVASFLTAMRITILYRPHGHALTLPPLLLQMSPADTPVSP</sequence>
<gene>
    <name evidence="2" type="ORF">TbgDal_VIII2740</name>
</gene>
<reference evidence="3" key="1">
    <citation type="journal article" date="2010" name="PLoS Negl. Trop. Dis.">
        <title>The genome sequence of Trypanosoma brucei gambiense, causative agent of chronic human african trypanosomiasis.</title>
        <authorList>
            <person name="Jackson A.P."/>
            <person name="Sanders M."/>
            <person name="Berry A."/>
            <person name="McQuillan J."/>
            <person name="Aslett M.A."/>
            <person name="Quail M.A."/>
            <person name="Chukualim B."/>
            <person name="Capewell P."/>
            <person name="MacLeod A."/>
            <person name="Melville S.E."/>
            <person name="Gibson W."/>
            <person name="Barry J.D."/>
            <person name="Berriman M."/>
            <person name="Hertz-Fowler C."/>
        </authorList>
    </citation>
    <scope>NUCLEOTIDE SEQUENCE [LARGE SCALE GENOMIC DNA]</scope>
    <source>
        <strain evidence="3">MHOM/CI/86/DAL972</strain>
    </source>
</reference>
<dbReference type="KEGG" id="tbg:TbgDal_VIII2740"/>
<dbReference type="AlphaFoldDB" id="C9ZV88"/>
<dbReference type="RefSeq" id="XP_011775603.1">
    <property type="nucleotide sequence ID" value="XM_011777301.1"/>
</dbReference>
<feature type="transmembrane region" description="Helical" evidence="1">
    <location>
        <begin position="155"/>
        <end position="179"/>
    </location>
</feature>